<evidence type="ECO:0000313" key="9">
    <source>
        <dbReference type="Proteomes" id="UP000543598"/>
    </source>
</evidence>
<name>A0A7Y2LYX0_9MICO</name>
<accession>A0A7Y2LYX0</accession>
<keyword evidence="9" id="KW-1185">Reference proteome</keyword>
<dbReference type="RefSeq" id="WP_167034669.1">
    <property type="nucleotide sequence ID" value="NZ_BAAANA010000002.1"/>
</dbReference>
<organism evidence="8 9">
    <name type="scientific">Microbacterium ulmi</name>
    <dbReference type="NCBI Taxonomy" id="179095"/>
    <lineage>
        <taxon>Bacteria</taxon>
        <taxon>Bacillati</taxon>
        <taxon>Actinomycetota</taxon>
        <taxon>Actinomycetes</taxon>
        <taxon>Micrococcales</taxon>
        <taxon>Microbacteriaceae</taxon>
        <taxon>Microbacterium</taxon>
    </lineage>
</organism>
<dbReference type="GO" id="GO:0003700">
    <property type="term" value="F:DNA-binding transcription factor activity"/>
    <property type="evidence" value="ECO:0007669"/>
    <property type="project" value="InterPro"/>
</dbReference>
<dbReference type="GO" id="GO:0003677">
    <property type="term" value="F:DNA binding"/>
    <property type="evidence" value="ECO:0007669"/>
    <property type="project" value="UniProtKB-KW"/>
</dbReference>
<evidence type="ECO:0000259" key="7">
    <source>
        <dbReference type="PROSITE" id="PS50931"/>
    </source>
</evidence>
<reference evidence="8 9" key="1">
    <citation type="submission" date="2020-05" db="EMBL/GenBank/DDBJ databases">
        <title>MicrobeNet Type strains.</title>
        <authorList>
            <person name="Nicholson A.C."/>
        </authorList>
    </citation>
    <scope>NUCLEOTIDE SEQUENCE [LARGE SCALE GENOMIC DNA]</scope>
    <source>
        <strain evidence="8 9">JCM 14282</strain>
    </source>
</reference>
<keyword evidence="4" id="KW-0804">Transcription</keyword>
<feature type="coiled-coil region" evidence="5">
    <location>
        <begin position="69"/>
        <end position="129"/>
    </location>
</feature>
<dbReference type="PROSITE" id="PS50931">
    <property type="entry name" value="HTH_LYSR"/>
    <property type="match status" value="1"/>
</dbReference>
<evidence type="ECO:0000256" key="1">
    <source>
        <dbReference type="ARBA" id="ARBA00009437"/>
    </source>
</evidence>
<comment type="caution">
    <text evidence="8">The sequence shown here is derived from an EMBL/GenBank/DDBJ whole genome shotgun (WGS) entry which is preliminary data.</text>
</comment>
<dbReference type="InterPro" id="IPR000847">
    <property type="entry name" value="LysR_HTH_N"/>
</dbReference>
<dbReference type="FunFam" id="1.10.10.10:FF:000001">
    <property type="entry name" value="LysR family transcriptional regulator"/>
    <property type="match status" value="1"/>
</dbReference>
<feature type="domain" description="HTH lysR-type" evidence="7">
    <location>
        <begin position="1"/>
        <end position="59"/>
    </location>
</feature>
<keyword evidence="6" id="KW-0472">Membrane</keyword>
<dbReference type="InterPro" id="IPR005119">
    <property type="entry name" value="LysR_subst-bd"/>
</dbReference>
<keyword evidence="2" id="KW-0805">Transcription regulation</keyword>
<evidence type="ECO:0000256" key="2">
    <source>
        <dbReference type="ARBA" id="ARBA00023015"/>
    </source>
</evidence>
<dbReference type="PANTHER" id="PTHR30346">
    <property type="entry name" value="TRANSCRIPTIONAL DUAL REGULATOR HCAR-RELATED"/>
    <property type="match status" value="1"/>
</dbReference>
<dbReference type="PANTHER" id="PTHR30346:SF17">
    <property type="entry name" value="LYSR FAMILY TRANSCRIPTIONAL REGULATOR"/>
    <property type="match status" value="1"/>
</dbReference>
<dbReference type="GO" id="GO:0032993">
    <property type="term" value="C:protein-DNA complex"/>
    <property type="evidence" value="ECO:0007669"/>
    <property type="project" value="TreeGrafter"/>
</dbReference>
<dbReference type="EMBL" id="JABEMB010000003">
    <property type="protein sequence ID" value="NNH03107.1"/>
    <property type="molecule type" value="Genomic_DNA"/>
</dbReference>
<dbReference type="InterPro" id="IPR036388">
    <property type="entry name" value="WH-like_DNA-bd_sf"/>
</dbReference>
<dbReference type="SUPFAM" id="SSF46785">
    <property type="entry name" value="Winged helix' DNA-binding domain"/>
    <property type="match status" value="1"/>
</dbReference>
<keyword evidence="5" id="KW-0175">Coiled coil</keyword>
<evidence type="ECO:0000256" key="6">
    <source>
        <dbReference type="SAM" id="Phobius"/>
    </source>
</evidence>
<protein>
    <submittedName>
        <fullName evidence="8">LysR family transcriptional regulator</fullName>
    </submittedName>
</protein>
<dbReference type="Gene3D" id="1.10.10.10">
    <property type="entry name" value="Winged helix-like DNA-binding domain superfamily/Winged helix DNA-binding domain"/>
    <property type="match status" value="1"/>
</dbReference>
<dbReference type="PRINTS" id="PR00039">
    <property type="entry name" value="HTHLYSR"/>
</dbReference>
<keyword evidence="6" id="KW-0812">Transmembrane</keyword>
<feature type="transmembrane region" description="Helical" evidence="6">
    <location>
        <begin position="226"/>
        <end position="248"/>
    </location>
</feature>
<evidence type="ECO:0000313" key="8">
    <source>
        <dbReference type="EMBL" id="NNH03107.1"/>
    </source>
</evidence>
<evidence type="ECO:0000256" key="5">
    <source>
        <dbReference type="SAM" id="Coils"/>
    </source>
</evidence>
<evidence type="ECO:0000256" key="3">
    <source>
        <dbReference type="ARBA" id="ARBA00023125"/>
    </source>
</evidence>
<dbReference type="Gene3D" id="3.40.190.10">
    <property type="entry name" value="Periplasmic binding protein-like II"/>
    <property type="match status" value="2"/>
</dbReference>
<dbReference type="Pfam" id="PF00126">
    <property type="entry name" value="HTH_1"/>
    <property type="match status" value="1"/>
</dbReference>
<dbReference type="SUPFAM" id="SSF53850">
    <property type="entry name" value="Periplasmic binding protein-like II"/>
    <property type="match status" value="1"/>
</dbReference>
<dbReference type="Pfam" id="PF03466">
    <property type="entry name" value="LysR_substrate"/>
    <property type="match status" value="1"/>
</dbReference>
<evidence type="ECO:0000256" key="4">
    <source>
        <dbReference type="ARBA" id="ARBA00023163"/>
    </source>
</evidence>
<feature type="transmembrane region" description="Helical" evidence="6">
    <location>
        <begin position="90"/>
        <end position="110"/>
    </location>
</feature>
<dbReference type="Proteomes" id="UP000543598">
    <property type="component" value="Unassembled WGS sequence"/>
</dbReference>
<comment type="similarity">
    <text evidence="1">Belongs to the LysR transcriptional regulatory family.</text>
</comment>
<dbReference type="CDD" id="cd08414">
    <property type="entry name" value="PBP2_LTTR_aromatics_like"/>
    <property type="match status" value="1"/>
</dbReference>
<keyword evidence="3" id="KW-0238">DNA-binding</keyword>
<gene>
    <name evidence="8" type="ORF">HLA99_04480</name>
</gene>
<dbReference type="AlphaFoldDB" id="A0A7Y2LYX0"/>
<keyword evidence="6" id="KW-1133">Transmembrane helix</keyword>
<sequence>MEIRELAYFVAVAEEGSFSAAADRLHMTQPPLSQSVAKLEKKLGCRLFERGQRVAPRLTPQGRLLLKEAKRLLRQAAELESMMRTEGKEWPLRIGVIPSVIAGLVTPVVVEFQRRHDAARIVLEEAEERDLLAGVRSASYDLGFTRAVRLPPGMQLRPLMLEPLYAVVAESHPLAHRGQISVSELWDEEFVLFLREDAPRAYDHIVRTCIRSGFVPRIAMHASNDLALLSFVACGLGVTIVPFLSTMVPPPGVAFLRVERWAVSPLSLVRRIDSENPFTALFEDAVAGHIASLAASHGIEGNLVLPDESLAHRLDSDFSTDDEAVEERGA</sequence>
<dbReference type="InterPro" id="IPR036390">
    <property type="entry name" value="WH_DNA-bd_sf"/>
</dbReference>
<proteinExistence type="inferred from homology"/>